<evidence type="ECO:0000313" key="2">
    <source>
        <dbReference type="Proteomes" id="UP001529510"/>
    </source>
</evidence>
<reference evidence="1 2" key="1">
    <citation type="submission" date="2024-05" db="EMBL/GenBank/DDBJ databases">
        <title>Genome sequencing and assembly of Indian major carp, Cirrhinus mrigala (Hamilton, 1822).</title>
        <authorList>
            <person name="Mohindra V."/>
            <person name="Chowdhury L.M."/>
            <person name="Lal K."/>
            <person name="Jena J.K."/>
        </authorList>
    </citation>
    <scope>NUCLEOTIDE SEQUENCE [LARGE SCALE GENOMIC DNA]</scope>
    <source>
        <strain evidence="1">CM1030</strain>
        <tissue evidence="1">Blood</tissue>
    </source>
</reference>
<dbReference type="AlphaFoldDB" id="A0ABD0PDY3"/>
<comment type="caution">
    <text evidence="1">The sequence shown here is derived from an EMBL/GenBank/DDBJ whole genome shotgun (WGS) entry which is preliminary data.</text>
</comment>
<sequence>MFEKEFEQELCVLLKNTTNTADNHPPHRPDEAPVVASGIDGEKEVKRRKKSSWRWPALHFHRRKSAKYDLAEAENKYQPEAGSYWTFTD</sequence>
<keyword evidence="2" id="KW-1185">Reference proteome</keyword>
<dbReference type="EMBL" id="JAMKFB020000016">
    <property type="protein sequence ID" value="KAL0172245.1"/>
    <property type="molecule type" value="Genomic_DNA"/>
</dbReference>
<name>A0ABD0PDY3_CIRMR</name>
<gene>
    <name evidence="1" type="ORF">M9458_032556</name>
</gene>
<evidence type="ECO:0000313" key="1">
    <source>
        <dbReference type="EMBL" id="KAL0172245.1"/>
    </source>
</evidence>
<dbReference type="Proteomes" id="UP001529510">
    <property type="component" value="Unassembled WGS sequence"/>
</dbReference>
<accession>A0ABD0PDY3</accession>
<organism evidence="1 2">
    <name type="scientific">Cirrhinus mrigala</name>
    <name type="common">Mrigala</name>
    <dbReference type="NCBI Taxonomy" id="683832"/>
    <lineage>
        <taxon>Eukaryota</taxon>
        <taxon>Metazoa</taxon>
        <taxon>Chordata</taxon>
        <taxon>Craniata</taxon>
        <taxon>Vertebrata</taxon>
        <taxon>Euteleostomi</taxon>
        <taxon>Actinopterygii</taxon>
        <taxon>Neopterygii</taxon>
        <taxon>Teleostei</taxon>
        <taxon>Ostariophysi</taxon>
        <taxon>Cypriniformes</taxon>
        <taxon>Cyprinidae</taxon>
        <taxon>Labeoninae</taxon>
        <taxon>Labeonini</taxon>
        <taxon>Cirrhinus</taxon>
    </lineage>
</organism>
<protein>
    <submittedName>
        <fullName evidence="1">Uncharacterized protein</fullName>
    </submittedName>
</protein>
<proteinExistence type="predicted"/>
<feature type="non-terminal residue" evidence="1">
    <location>
        <position position="89"/>
    </location>
</feature>